<name>A0A4S9UXZ1_AURPU</name>
<evidence type="ECO:0000256" key="7">
    <source>
        <dbReference type="ARBA" id="ARBA00041070"/>
    </source>
</evidence>
<dbReference type="GO" id="GO:0046872">
    <property type="term" value="F:metal ion binding"/>
    <property type="evidence" value="ECO:0007669"/>
    <property type="project" value="UniProtKB-KW"/>
</dbReference>
<evidence type="ECO:0000313" key="11">
    <source>
        <dbReference type="EMBL" id="THX29494.1"/>
    </source>
</evidence>
<organism evidence="13 15">
    <name type="scientific">Aureobasidium pullulans</name>
    <name type="common">Black yeast</name>
    <name type="synonym">Pullularia pullulans</name>
    <dbReference type="NCBI Taxonomy" id="5580"/>
    <lineage>
        <taxon>Eukaryota</taxon>
        <taxon>Fungi</taxon>
        <taxon>Dikarya</taxon>
        <taxon>Ascomycota</taxon>
        <taxon>Pezizomycotina</taxon>
        <taxon>Dothideomycetes</taxon>
        <taxon>Dothideomycetidae</taxon>
        <taxon>Dothideales</taxon>
        <taxon>Saccotheciaceae</taxon>
        <taxon>Aureobasidium</taxon>
    </lineage>
</organism>
<keyword evidence="4" id="KW-0408">Iron</keyword>
<dbReference type="PANTHER" id="PTHR21454:SF31">
    <property type="entry name" value="DIPHTHAMIDE BIOSYNTHESIS PROTEIN 3"/>
    <property type="match status" value="1"/>
</dbReference>
<dbReference type="UniPathway" id="UPA00559"/>
<keyword evidence="3" id="KW-0479">Metal-binding</keyword>
<comment type="similarity">
    <text evidence="5">Belongs to the DPH3 family.</text>
</comment>
<evidence type="ECO:0000256" key="4">
    <source>
        <dbReference type="ARBA" id="ARBA00023004"/>
    </source>
</evidence>
<evidence type="ECO:0000313" key="14">
    <source>
        <dbReference type="Proteomes" id="UP000308005"/>
    </source>
</evidence>
<dbReference type="Gene3D" id="3.10.660.10">
    <property type="entry name" value="DPH Zinc finger"/>
    <property type="match status" value="1"/>
</dbReference>
<dbReference type="PANTHER" id="PTHR21454">
    <property type="entry name" value="DPH3 HOMOLOG-RELATED"/>
    <property type="match status" value="1"/>
</dbReference>
<dbReference type="InterPro" id="IPR044248">
    <property type="entry name" value="DPH3/4-like"/>
</dbReference>
<sequence>MADNIYDEIEIEDMTYDPITQLYTYPCPCGDKFEINIDDLRDGEDIAVCPSCSLMIRVIFDLEDLEKDGDAGGVQASGDFGKKSKKSMDIPRKRHGMWKMMRGTQGEDTLAGWLRKERQTSRDARHPRGSKARPGHSAFLGITFEGGATNIRTERTRTIDCYRQGHRGTNRGSYFAPAVLKKTSSGSANARAKAKLHALVKSSLSEKARGLRGKADGGIIQREQE</sequence>
<feature type="domain" description="DPH-type MB" evidence="10">
    <location>
        <begin position="5"/>
        <end position="61"/>
    </location>
</feature>
<gene>
    <name evidence="13" type="ORF">D6C90_04897</name>
    <name evidence="12" type="ORF">D6C91_07192</name>
    <name evidence="11" type="ORF">D6D12_04152</name>
</gene>
<comment type="pathway">
    <text evidence="2">Protein modification; peptidyl-diphthamide biosynthesis.</text>
</comment>
<dbReference type="SUPFAM" id="SSF144217">
    <property type="entry name" value="CSL zinc finger"/>
    <property type="match status" value="1"/>
</dbReference>
<dbReference type="GO" id="GO:0017183">
    <property type="term" value="P:protein histidyl modification to diphthamide"/>
    <property type="evidence" value="ECO:0007669"/>
    <property type="project" value="UniProtKB-UniPathway"/>
</dbReference>
<evidence type="ECO:0000256" key="8">
    <source>
        <dbReference type="ARBA" id="ARBA00048125"/>
    </source>
</evidence>
<evidence type="ECO:0000256" key="3">
    <source>
        <dbReference type="ARBA" id="ARBA00022723"/>
    </source>
</evidence>
<dbReference type="AlphaFoldDB" id="A0A4S9UXZ1"/>
<dbReference type="FunFam" id="3.10.660.10:FF:000001">
    <property type="entry name" value="Diphthamide biosynthesis 3"/>
    <property type="match status" value="1"/>
</dbReference>
<evidence type="ECO:0000256" key="6">
    <source>
        <dbReference type="ARBA" id="ARBA00036267"/>
    </source>
</evidence>
<dbReference type="Proteomes" id="UP000310121">
    <property type="component" value="Unassembled WGS sequence"/>
</dbReference>
<evidence type="ECO:0000313" key="12">
    <source>
        <dbReference type="EMBL" id="THZ14668.1"/>
    </source>
</evidence>
<dbReference type="PROSITE" id="PS51074">
    <property type="entry name" value="DPH_MB"/>
    <property type="match status" value="1"/>
</dbReference>
<evidence type="ECO:0000259" key="10">
    <source>
        <dbReference type="PROSITE" id="PS51074"/>
    </source>
</evidence>
<evidence type="ECO:0000256" key="5">
    <source>
        <dbReference type="ARBA" id="ARBA00024032"/>
    </source>
</evidence>
<dbReference type="EMBL" id="QZBM01000407">
    <property type="protein sequence ID" value="THZ14668.1"/>
    <property type="molecule type" value="Genomic_DNA"/>
</dbReference>
<evidence type="ECO:0000313" key="16">
    <source>
        <dbReference type="Proteomes" id="UP000310374"/>
    </source>
</evidence>
<evidence type="ECO:0000313" key="15">
    <source>
        <dbReference type="Proteomes" id="UP000310121"/>
    </source>
</evidence>
<comment type="catalytic activity">
    <reaction evidence="8">
        <text>2 [3Fe-4S](0)-[protein] + 2 Fe(2+)-[Dph3] + NADH = 2 [4Fe-4S](1+)-[protein] + 2 [Dph3] + NAD(+) + H(+)</text>
        <dbReference type="Rhea" id="RHEA:71239"/>
        <dbReference type="Rhea" id="RHEA-COMP:17997"/>
        <dbReference type="Rhea" id="RHEA-COMP:17998"/>
        <dbReference type="Rhea" id="RHEA-COMP:18001"/>
        <dbReference type="Rhea" id="RHEA-COMP:18002"/>
        <dbReference type="ChEBI" id="CHEBI:15378"/>
        <dbReference type="ChEBI" id="CHEBI:29033"/>
        <dbReference type="ChEBI" id="CHEBI:33723"/>
        <dbReference type="ChEBI" id="CHEBI:47402"/>
        <dbReference type="ChEBI" id="CHEBI:57540"/>
        <dbReference type="ChEBI" id="CHEBI:57945"/>
        <dbReference type="ChEBI" id="CHEBI:83228"/>
    </reaction>
</comment>
<accession>A0A4S9UXZ1</accession>
<feature type="compositionally biased region" description="Basic and acidic residues" evidence="9">
    <location>
        <begin position="205"/>
        <end position="215"/>
    </location>
</feature>
<evidence type="ECO:0000313" key="13">
    <source>
        <dbReference type="EMBL" id="THZ43979.1"/>
    </source>
</evidence>
<dbReference type="InterPro" id="IPR036671">
    <property type="entry name" value="DPH_MB_sf"/>
</dbReference>
<dbReference type="EMBL" id="QZAT01000040">
    <property type="protein sequence ID" value="THX29494.1"/>
    <property type="molecule type" value="Genomic_DNA"/>
</dbReference>
<evidence type="ECO:0000256" key="9">
    <source>
        <dbReference type="SAM" id="MobiDB-lite"/>
    </source>
</evidence>
<feature type="compositionally biased region" description="Basic and acidic residues" evidence="9">
    <location>
        <begin position="117"/>
        <end position="126"/>
    </location>
</feature>
<dbReference type="InterPro" id="IPR007872">
    <property type="entry name" value="DPH_MB_dom"/>
</dbReference>
<comment type="caution">
    <text evidence="13">The sequence shown here is derived from an EMBL/GenBank/DDBJ whole genome shotgun (WGS) entry which is preliminary data.</text>
</comment>
<feature type="region of interest" description="Disordered" evidence="9">
    <location>
        <begin position="117"/>
        <end position="138"/>
    </location>
</feature>
<dbReference type="EMBL" id="QZBN01000415">
    <property type="protein sequence ID" value="THZ43979.1"/>
    <property type="molecule type" value="Genomic_DNA"/>
</dbReference>
<comment type="catalytic activity">
    <reaction evidence="6">
        <text>[3Fe-4S](1+)-[protein] + Fe(2+)-[Dph3] = [3Fe-4S](0)-[protein] + Fe(3+)-[Dph3]</text>
        <dbReference type="Rhea" id="RHEA:71235"/>
        <dbReference type="Rhea" id="RHEA-COMP:17996"/>
        <dbReference type="Rhea" id="RHEA-COMP:17997"/>
        <dbReference type="Rhea" id="RHEA-COMP:18002"/>
        <dbReference type="Rhea" id="RHEA-COMP:18003"/>
        <dbReference type="ChEBI" id="CHEBI:29033"/>
        <dbReference type="ChEBI" id="CHEBI:29034"/>
        <dbReference type="ChEBI" id="CHEBI:33751"/>
        <dbReference type="ChEBI" id="CHEBI:47402"/>
        <dbReference type="ChEBI" id="CHEBI:83228"/>
    </reaction>
</comment>
<dbReference type="Pfam" id="PF05207">
    <property type="entry name" value="Zn_ribbon_CSL"/>
    <property type="match status" value="1"/>
</dbReference>
<evidence type="ECO:0000256" key="2">
    <source>
        <dbReference type="ARBA" id="ARBA00005156"/>
    </source>
</evidence>
<comment type="cofactor">
    <cofactor evidence="1">
        <name>Fe(2+)</name>
        <dbReference type="ChEBI" id="CHEBI:29033"/>
    </cofactor>
</comment>
<reference evidence="14 15" key="1">
    <citation type="submission" date="2018-10" db="EMBL/GenBank/DDBJ databases">
        <title>Fifty Aureobasidium pullulans genomes reveal a recombining polyextremotolerant generalist.</title>
        <authorList>
            <person name="Gostincar C."/>
            <person name="Turk M."/>
            <person name="Zajc J."/>
            <person name="Gunde-Cimerman N."/>
        </authorList>
    </citation>
    <scope>NUCLEOTIDE SEQUENCE [LARGE SCALE GENOMIC DNA]</scope>
    <source>
        <strain evidence="11 16">EXF-10081</strain>
        <strain evidence="13 15">EXF-3844</strain>
        <strain evidence="12 14">EXF-3863</strain>
    </source>
</reference>
<evidence type="ECO:0000256" key="1">
    <source>
        <dbReference type="ARBA" id="ARBA00001954"/>
    </source>
</evidence>
<dbReference type="Proteomes" id="UP000310374">
    <property type="component" value="Unassembled WGS sequence"/>
</dbReference>
<proteinExistence type="inferred from homology"/>
<protein>
    <recommendedName>
        <fullName evidence="7">Diphthamide biosynthesis protein 3</fullName>
    </recommendedName>
</protein>
<feature type="region of interest" description="Disordered" evidence="9">
    <location>
        <begin position="205"/>
        <end position="225"/>
    </location>
</feature>
<dbReference type="Proteomes" id="UP000308005">
    <property type="component" value="Unassembled WGS sequence"/>
</dbReference>